<dbReference type="RefSeq" id="WP_213353123.1">
    <property type="nucleotide sequence ID" value="NZ_JAHBGB010000033.1"/>
</dbReference>
<keyword evidence="3" id="KW-1185">Reference proteome</keyword>
<protein>
    <submittedName>
        <fullName evidence="2">Uncharacterized protein</fullName>
    </submittedName>
</protein>
<feature type="region of interest" description="Disordered" evidence="1">
    <location>
        <begin position="144"/>
        <end position="188"/>
    </location>
</feature>
<evidence type="ECO:0000313" key="2">
    <source>
        <dbReference type="EMBL" id="MFD2140211.1"/>
    </source>
</evidence>
<accession>A0ABW4YVK6</accession>
<organism evidence="2 3">
    <name type="scientific">Ancylobacter oerskovii</name>
    <dbReference type="NCBI Taxonomy" id="459519"/>
    <lineage>
        <taxon>Bacteria</taxon>
        <taxon>Pseudomonadati</taxon>
        <taxon>Pseudomonadota</taxon>
        <taxon>Alphaproteobacteria</taxon>
        <taxon>Hyphomicrobiales</taxon>
        <taxon>Xanthobacteraceae</taxon>
        <taxon>Ancylobacter</taxon>
    </lineage>
</organism>
<reference evidence="3" key="1">
    <citation type="journal article" date="2019" name="Int. J. Syst. Evol. Microbiol.">
        <title>The Global Catalogue of Microorganisms (GCM) 10K type strain sequencing project: providing services to taxonomists for standard genome sequencing and annotation.</title>
        <authorList>
            <consortium name="The Broad Institute Genomics Platform"/>
            <consortium name="The Broad Institute Genome Sequencing Center for Infectious Disease"/>
            <person name="Wu L."/>
            <person name="Ma J."/>
        </authorList>
    </citation>
    <scope>NUCLEOTIDE SEQUENCE [LARGE SCALE GENOMIC DNA]</scope>
    <source>
        <strain evidence="3">CCM 7435</strain>
    </source>
</reference>
<feature type="compositionally biased region" description="Basic residues" evidence="1">
    <location>
        <begin position="171"/>
        <end position="180"/>
    </location>
</feature>
<proteinExistence type="predicted"/>
<sequence>MVDLRVIDGGGGEGSDKQAQWAEEMAAQALERLAVEILRGVARGPENSYRVGTAVRDLYEHLTPESIRVRLYATMDAGLRSANSRLLPENPYKWDDEFPWLLKSALRLAAETIATDGFARGRASQRRSDFDHSIEQYVLQKEERSREGGRSYLKRLLEQLPPLPSSPSPTRVKRAKKRKPATTSKKPA</sequence>
<dbReference type="EMBL" id="JBHUHD010000001">
    <property type="protein sequence ID" value="MFD2140211.1"/>
    <property type="molecule type" value="Genomic_DNA"/>
</dbReference>
<dbReference type="Proteomes" id="UP001597299">
    <property type="component" value="Unassembled WGS sequence"/>
</dbReference>
<comment type="caution">
    <text evidence="2">The sequence shown here is derived from an EMBL/GenBank/DDBJ whole genome shotgun (WGS) entry which is preliminary data.</text>
</comment>
<evidence type="ECO:0000313" key="3">
    <source>
        <dbReference type="Proteomes" id="UP001597299"/>
    </source>
</evidence>
<name>A0ABW4YVK6_9HYPH</name>
<gene>
    <name evidence="2" type="ORF">ACFSNC_07380</name>
</gene>
<evidence type="ECO:0000256" key="1">
    <source>
        <dbReference type="SAM" id="MobiDB-lite"/>
    </source>
</evidence>